<organism evidence="3 5">
    <name type="scientific">Aphanomyces astaci</name>
    <name type="common">Crayfish plague agent</name>
    <dbReference type="NCBI Taxonomy" id="112090"/>
    <lineage>
        <taxon>Eukaryota</taxon>
        <taxon>Sar</taxon>
        <taxon>Stramenopiles</taxon>
        <taxon>Oomycota</taxon>
        <taxon>Saprolegniomycetes</taxon>
        <taxon>Saprolegniales</taxon>
        <taxon>Verrucalvaceae</taxon>
        <taxon>Aphanomyces</taxon>
    </lineage>
</organism>
<dbReference type="Proteomes" id="UP000283543">
    <property type="component" value="Unassembled WGS sequence"/>
</dbReference>
<dbReference type="Proteomes" id="UP000266643">
    <property type="component" value="Unassembled WGS sequence"/>
</dbReference>
<reference evidence="4 5" key="1">
    <citation type="submission" date="2018-08" db="EMBL/GenBank/DDBJ databases">
        <title>Aphanomyces genome sequencing and annotation.</title>
        <authorList>
            <person name="Minardi D."/>
            <person name="Oidtmann B."/>
            <person name="Van Der Giezen M."/>
            <person name="Studholme D.J."/>
        </authorList>
    </citation>
    <scope>NUCLEOTIDE SEQUENCE [LARGE SCALE GENOMIC DNA]</scope>
    <source>
        <strain evidence="3 5">D2</strain>
        <strain evidence="2 4">SA</strain>
        <strain evidence="1 6">Si</strain>
    </source>
</reference>
<evidence type="ECO:0000313" key="6">
    <source>
        <dbReference type="Proteomes" id="UP000283543"/>
    </source>
</evidence>
<evidence type="ECO:0000313" key="3">
    <source>
        <dbReference type="EMBL" id="RHY75916.1"/>
    </source>
</evidence>
<evidence type="ECO:0000313" key="4">
    <source>
        <dbReference type="Proteomes" id="UP000265716"/>
    </source>
</evidence>
<accession>A0A397E3K8</accession>
<name>A0A397E3K8_APHAT</name>
<dbReference type="Proteomes" id="UP000265716">
    <property type="component" value="Unassembled WGS sequence"/>
</dbReference>
<dbReference type="EMBL" id="QUTB01006425">
    <property type="protein sequence ID" value="RHY50063.1"/>
    <property type="molecule type" value="Genomic_DNA"/>
</dbReference>
<protein>
    <submittedName>
        <fullName evidence="3">Uncharacterized protein</fullName>
    </submittedName>
</protein>
<evidence type="ECO:0000313" key="5">
    <source>
        <dbReference type="Proteomes" id="UP000266643"/>
    </source>
</evidence>
<gene>
    <name evidence="3" type="ORF">DYB30_013425</name>
    <name evidence="1" type="ORF">DYB34_004405</name>
    <name evidence="2" type="ORF">DYB38_013335</name>
</gene>
<dbReference type="EMBL" id="QUTC01003102">
    <property type="protein sequence ID" value="RHY71579.1"/>
    <property type="molecule type" value="Genomic_DNA"/>
</dbReference>
<evidence type="ECO:0000313" key="2">
    <source>
        <dbReference type="EMBL" id="RHY71579.1"/>
    </source>
</evidence>
<comment type="caution">
    <text evidence="3">The sequence shown here is derived from an EMBL/GenBank/DDBJ whole genome shotgun (WGS) entry which is preliminary data.</text>
</comment>
<dbReference type="VEuPathDB" id="FungiDB:H257_09442"/>
<feature type="non-terminal residue" evidence="3">
    <location>
        <position position="1"/>
    </location>
</feature>
<evidence type="ECO:0000313" key="1">
    <source>
        <dbReference type="EMBL" id="RHY50063.1"/>
    </source>
</evidence>
<dbReference type="AlphaFoldDB" id="A0A397E3K8"/>
<sequence length="61" mass="6990">EAQLHNANLELHTLQAETARLEALESTSVKSFHALERKQEQLEMREAAVTNAHDLLQLRVR</sequence>
<proteinExistence type="predicted"/>
<dbReference type="EMBL" id="QUTD01002447">
    <property type="protein sequence ID" value="RHY75916.1"/>
    <property type="molecule type" value="Genomic_DNA"/>
</dbReference>